<keyword evidence="3" id="KW-0472">Membrane</keyword>
<dbReference type="SMART" id="SM00355">
    <property type="entry name" value="ZnF_C2H2"/>
    <property type="match status" value="3"/>
</dbReference>
<sequence length="492" mass="56263">MSTSRHETNRRSVGHDVEMRIERFKNYTIIALINFTTFIAFAGPLWICIRVVPSTTFTPPTVSTPFTLPFTLPFNFSSLMPFALRWICIITLYLGCIQKNWLFFNTIAMAGTHYILELEGNKRPQNQDLGVRTNDFEDWILANFCVIAGLSTIGFVVRYWYQVIALTLQSFFYWTCTMSGLWLLLCLLKRAMSYYRKVKGLKHEGAWGVLISVNVLRFYNRFEGCHADGVPGLLLDAGRVPFELLKFLVNSIGFKLGSGSLFDRLPGDWKAARRSCRSWKEVADFFAGFAGLAGEEEDRTEEDTRDPNNQEEPSFPPSAYEWEPNPVIHAHLRSEHPQSTDSDSFVVESTPLESRRMDIAGEREEFSSHTADNFDNKGATKFNEKSSFASKHTGPTTMSPNLSSFPCPQCTYVAKKRFELRHIKGKHNHRFRCVHDGCGKTSGLRTNLERHEATHEGGERFKCPNPWCKKPGQLFTREDNLKRHMKRCVASD</sequence>
<evidence type="ECO:0000259" key="4">
    <source>
        <dbReference type="PROSITE" id="PS50157"/>
    </source>
</evidence>
<dbReference type="PROSITE" id="PS50157">
    <property type="entry name" value="ZINC_FINGER_C2H2_2"/>
    <property type="match status" value="1"/>
</dbReference>
<dbReference type="EMBL" id="KV441470">
    <property type="protein sequence ID" value="OAG25578.1"/>
    <property type="molecule type" value="Genomic_DNA"/>
</dbReference>
<dbReference type="OMA" id="AMAGTHY"/>
<dbReference type="RefSeq" id="XP_018390999.1">
    <property type="nucleotide sequence ID" value="XM_018529549.1"/>
</dbReference>
<feature type="region of interest" description="Disordered" evidence="2">
    <location>
        <begin position="294"/>
        <end position="322"/>
    </location>
</feature>
<dbReference type="InterPro" id="IPR036236">
    <property type="entry name" value="Znf_C2H2_sf"/>
</dbReference>
<dbReference type="GO" id="GO:0008270">
    <property type="term" value="F:zinc ion binding"/>
    <property type="evidence" value="ECO:0007669"/>
    <property type="project" value="UniProtKB-KW"/>
</dbReference>
<dbReference type="VEuPathDB" id="FungiDB:CC77DRAFT_1091087"/>
<keyword evidence="1" id="KW-0862">Zinc</keyword>
<feature type="transmembrane region" description="Helical" evidence="3">
    <location>
        <begin position="29"/>
        <end position="52"/>
    </location>
</feature>
<evidence type="ECO:0000313" key="5">
    <source>
        <dbReference type="EMBL" id="OAG25578.1"/>
    </source>
</evidence>
<name>A0A177E1G7_ALTAL</name>
<feature type="compositionally biased region" description="Acidic residues" evidence="2">
    <location>
        <begin position="294"/>
        <end position="304"/>
    </location>
</feature>
<evidence type="ECO:0000256" key="3">
    <source>
        <dbReference type="SAM" id="Phobius"/>
    </source>
</evidence>
<keyword evidence="1" id="KW-0863">Zinc-finger</keyword>
<feature type="transmembrane region" description="Helical" evidence="3">
    <location>
        <begin position="72"/>
        <end position="94"/>
    </location>
</feature>
<dbReference type="GeneID" id="29115143"/>
<dbReference type="InterPro" id="IPR013087">
    <property type="entry name" value="Znf_C2H2_type"/>
</dbReference>
<protein>
    <recommendedName>
        <fullName evidence="4">C2H2-type domain-containing protein</fullName>
    </recommendedName>
</protein>
<evidence type="ECO:0000256" key="1">
    <source>
        <dbReference type="PROSITE-ProRule" id="PRU00042"/>
    </source>
</evidence>
<accession>A0A177E1G7</accession>
<feature type="transmembrane region" description="Helical" evidence="3">
    <location>
        <begin position="139"/>
        <end position="159"/>
    </location>
</feature>
<reference evidence="5 6" key="1">
    <citation type="submission" date="2016-05" db="EMBL/GenBank/DDBJ databases">
        <title>Comparative analysis of secretome profiles of manganese(II)-oxidizing ascomycete fungi.</title>
        <authorList>
            <consortium name="DOE Joint Genome Institute"/>
            <person name="Zeiner C.A."/>
            <person name="Purvine S.O."/>
            <person name="Zink E.M."/>
            <person name="Wu S."/>
            <person name="Pasa-Tolic L."/>
            <person name="Chaput D.L."/>
            <person name="Haridas S."/>
            <person name="Grigoriev I.V."/>
            <person name="Santelli C.M."/>
            <person name="Hansel C.M."/>
        </authorList>
    </citation>
    <scope>NUCLEOTIDE SEQUENCE [LARGE SCALE GENOMIC DNA]</scope>
    <source>
        <strain evidence="5 6">SRC1lrK2f</strain>
    </source>
</reference>
<feature type="domain" description="C2H2-type" evidence="4">
    <location>
        <begin position="431"/>
        <end position="460"/>
    </location>
</feature>
<keyword evidence="3" id="KW-0812">Transmembrane</keyword>
<keyword evidence="1" id="KW-0479">Metal-binding</keyword>
<gene>
    <name evidence="5" type="ORF">CC77DRAFT_1091087</name>
</gene>
<keyword evidence="6" id="KW-1185">Reference proteome</keyword>
<feature type="transmembrane region" description="Helical" evidence="3">
    <location>
        <begin position="171"/>
        <end position="188"/>
    </location>
</feature>
<dbReference type="KEGG" id="aalt:CC77DRAFT_1091087"/>
<dbReference type="AlphaFoldDB" id="A0A177E1G7"/>
<evidence type="ECO:0000256" key="2">
    <source>
        <dbReference type="SAM" id="MobiDB-lite"/>
    </source>
</evidence>
<keyword evidence="3" id="KW-1133">Transmembrane helix</keyword>
<proteinExistence type="predicted"/>
<dbReference type="Proteomes" id="UP000077248">
    <property type="component" value="Unassembled WGS sequence"/>
</dbReference>
<organism evidence="5 6">
    <name type="scientific">Alternaria alternata</name>
    <name type="common">Alternaria rot fungus</name>
    <name type="synonym">Torula alternata</name>
    <dbReference type="NCBI Taxonomy" id="5599"/>
    <lineage>
        <taxon>Eukaryota</taxon>
        <taxon>Fungi</taxon>
        <taxon>Dikarya</taxon>
        <taxon>Ascomycota</taxon>
        <taxon>Pezizomycotina</taxon>
        <taxon>Dothideomycetes</taxon>
        <taxon>Pleosporomycetidae</taxon>
        <taxon>Pleosporales</taxon>
        <taxon>Pleosporineae</taxon>
        <taxon>Pleosporaceae</taxon>
        <taxon>Alternaria</taxon>
        <taxon>Alternaria sect. Alternaria</taxon>
        <taxon>Alternaria alternata complex</taxon>
    </lineage>
</organism>
<evidence type="ECO:0000313" key="6">
    <source>
        <dbReference type="Proteomes" id="UP000077248"/>
    </source>
</evidence>
<dbReference type="SUPFAM" id="SSF57667">
    <property type="entry name" value="beta-beta-alpha zinc fingers"/>
    <property type="match status" value="1"/>
</dbReference>
<dbReference type="Gene3D" id="3.30.160.60">
    <property type="entry name" value="Classic Zinc Finger"/>
    <property type="match status" value="1"/>
</dbReference>